<dbReference type="SUPFAM" id="SSF53098">
    <property type="entry name" value="Ribonuclease H-like"/>
    <property type="match status" value="1"/>
</dbReference>
<dbReference type="GO" id="GO:0046983">
    <property type="term" value="F:protein dimerization activity"/>
    <property type="evidence" value="ECO:0007669"/>
    <property type="project" value="InterPro"/>
</dbReference>
<evidence type="ECO:0000259" key="1">
    <source>
        <dbReference type="Pfam" id="PF05699"/>
    </source>
</evidence>
<dbReference type="Pfam" id="PF14291">
    <property type="entry name" value="DUF4371"/>
    <property type="match status" value="1"/>
</dbReference>
<accession>A0A6G0W166</accession>
<protein>
    <submittedName>
        <fullName evidence="3">Zinc finger MYM-type protein 1-like</fullName>
    </submittedName>
</protein>
<dbReference type="Proteomes" id="UP000478052">
    <property type="component" value="Unassembled WGS sequence"/>
</dbReference>
<dbReference type="EMBL" id="VUJU01010097">
    <property type="protein sequence ID" value="KAF0715880.1"/>
    <property type="molecule type" value="Genomic_DNA"/>
</dbReference>
<evidence type="ECO:0000313" key="3">
    <source>
        <dbReference type="EMBL" id="KAF0715880.1"/>
    </source>
</evidence>
<evidence type="ECO:0000259" key="2">
    <source>
        <dbReference type="Pfam" id="PF14291"/>
    </source>
</evidence>
<dbReference type="InterPro" id="IPR008906">
    <property type="entry name" value="HATC_C_dom"/>
</dbReference>
<keyword evidence="4" id="KW-1185">Reference proteome</keyword>
<dbReference type="PANTHER" id="PTHR46289:SF14">
    <property type="entry name" value="DUF4371 DOMAIN-CONTAINING PROTEIN"/>
    <property type="match status" value="1"/>
</dbReference>
<dbReference type="InterPro" id="IPR052958">
    <property type="entry name" value="IFN-induced_PKR_regulator"/>
</dbReference>
<organism evidence="3 4">
    <name type="scientific">Aphis craccivora</name>
    <name type="common">Cowpea aphid</name>
    <dbReference type="NCBI Taxonomy" id="307492"/>
    <lineage>
        <taxon>Eukaryota</taxon>
        <taxon>Metazoa</taxon>
        <taxon>Ecdysozoa</taxon>
        <taxon>Arthropoda</taxon>
        <taxon>Hexapoda</taxon>
        <taxon>Insecta</taxon>
        <taxon>Pterygota</taxon>
        <taxon>Neoptera</taxon>
        <taxon>Paraneoptera</taxon>
        <taxon>Hemiptera</taxon>
        <taxon>Sternorrhyncha</taxon>
        <taxon>Aphidomorpha</taxon>
        <taxon>Aphidoidea</taxon>
        <taxon>Aphididae</taxon>
        <taxon>Aphidini</taxon>
        <taxon>Aphis</taxon>
        <taxon>Aphis</taxon>
    </lineage>
</organism>
<reference evidence="3 4" key="1">
    <citation type="submission" date="2019-08" db="EMBL/GenBank/DDBJ databases">
        <title>Whole genome of Aphis craccivora.</title>
        <authorList>
            <person name="Voronova N.V."/>
            <person name="Shulinski R.S."/>
            <person name="Bandarenka Y.V."/>
            <person name="Zhorov D.G."/>
            <person name="Warner D."/>
        </authorList>
    </citation>
    <scope>NUCLEOTIDE SEQUENCE [LARGE SCALE GENOMIC DNA]</scope>
    <source>
        <strain evidence="3">180601</strain>
        <tissue evidence="3">Whole Body</tissue>
    </source>
</reference>
<feature type="domain" description="DUF4371" evidence="2">
    <location>
        <begin position="216"/>
        <end position="321"/>
    </location>
</feature>
<comment type="caution">
    <text evidence="3">The sequence shown here is derived from an EMBL/GenBank/DDBJ whole genome shotgun (WGS) entry which is preliminary data.</text>
</comment>
<dbReference type="OrthoDB" id="6602231at2759"/>
<dbReference type="AlphaFoldDB" id="A0A6G0W166"/>
<evidence type="ECO:0000313" key="4">
    <source>
        <dbReference type="Proteomes" id="UP000478052"/>
    </source>
</evidence>
<proteinExistence type="predicted"/>
<feature type="domain" description="HAT C-terminal dimerisation" evidence="1">
    <location>
        <begin position="697"/>
        <end position="761"/>
    </location>
</feature>
<dbReference type="InterPro" id="IPR025398">
    <property type="entry name" value="DUF4371"/>
</dbReference>
<sequence>MSIVISSSNEEKKIDEDFIFNTKKGVGQLKTINDNVTSSIMISKPDIGSFMGKSNLNDFIKKAILHDHWYPSKNYIFPCSEQLRGVVSDIAKGLFCKYCFLFAPSSSSNNCLQNLVIKLLLKFSKLTGKDGILSVHNNKKYHINAVIAGKNFLKTYSCSKNQVINQIFTQRHEQVKENRERLQPIIETLIFCGQQNIPIRWHRDDGMLIDIDNSVSSPTSNEGNFRELLRYRIRSGDVNLKKHLENTSSRATYIGKNIQNELLDCIGSVIKSQIVKNVQNATVYSILFDETTDISCIEQLSLTLRYVINNEIHEDFICFVDAYRSIRSNDISASGESKLTGQALGHIVLDILTKELALDLKRCVGVATDGCAVMISEDCGAVTTIKQECSNAVYCPCYNNALNNSLAQTSKIVPIRNTIGTLKEIITFFNASAKRHLVLENISAKQLTGLCQTRWIEMHDGVLQFKSALPKVIEALTEISNWADQISSSKASILLAAIRNTDFIISFLSTADVLKLTLPVSRLLQSTSLDLANASSAIEGIKEIFDEKRTMCVSEFHKIFLEASNLVEEIGCEIKIPRIAKSQTHRDNYPATDAEQFYLRSIYVPLLDTIKSDITTRLSTDTLEAFDLRLLLPNIIVKLNDDGNDRQKISLRIIAVAKKFSPLFTVSENLMVDMLEGEICLWLYKWKHQPINERPSTALESYMNSDEDIFPTIRTLLQVLATLPVSVASAERSFSTLRRVKTWLRSRMTEDRLSALCLINVYNKINILDQIHHIIDIFASLKNRRLEFVFPPPTWSLEPPLHGIR</sequence>
<dbReference type="Pfam" id="PF05699">
    <property type="entry name" value="Dimer_Tnp_hAT"/>
    <property type="match status" value="1"/>
</dbReference>
<name>A0A6G0W166_APHCR</name>
<dbReference type="PANTHER" id="PTHR46289">
    <property type="entry name" value="52 KDA REPRESSOR OF THE INHIBITOR OF THE PROTEIN KINASE-LIKE PROTEIN-RELATED"/>
    <property type="match status" value="1"/>
</dbReference>
<gene>
    <name evidence="3" type="ORF">FWK35_00032381</name>
</gene>
<dbReference type="InterPro" id="IPR012337">
    <property type="entry name" value="RNaseH-like_sf"/>
</dbReference>